<feature type="DNA-binding region" description="H-T-H motif" evidence="2">
    <location>
        <begin position="40"/>
        <end position="59"/>
    </location>
</feature>
<keyword evidence="5" id="KW-1185">Reference proteome</keyword>
<feature type="domain" description="HTH tetR-type" evidence="3">
    <location>
        <begin position="18"/>
        <end position="77"/>
    </location>
</feature>
<dbReference type="RefSeq" id="WP_101521740.1">
    <property type="nucleotide sequence ID" value="NZ_PKLZ01000008.1"/>
</dbReference>
<evidence type="ECO:0000313" key="5">
    <source>
        <dbReference type="Proteomes" id="UP000234845"/>
    </source>
</evidence>
<dbReference type="Pfam" id="PF00440">
    <property type="entry name" value="TetR_N"/>
    <property type="match status" value="1"/>
</dbReference>
<dbReference type="GO" id="GO:0003677">
    <property type="term" value="F:DNA binding"/>
    <property type="evidence" value="ECO:0007669"/>
    <property type="project" value="UniProtKB-UniRule"/>
</dbReference>
<keyword evidence="1 2" id="KW-0238">DNA-binding</keyword>
<evidence type="ECO:0000259" key="3">
    <source>
        <dbReference type="PROSITE" id="PS50977"/>
    </source>
</evidence>
<evidence type="ECO:0000256" key="1">
    <source>
        <dbReference type="ARBA" id="ARBA00023125"/>
    </source>
</evidence>
<dbReference type="Proteomes" id="UP000234845">
    <property type="component" value="Unassembled WGS sequence"/>
</dbReference>
<dbReference type="PROSITE" id="PS50977">
    <property type="entry name" value="HTH_TETR_2"/>
    <property type="match status" value="1"/>
</dbReference>
<dbReference type="SUPFAM" id="SSF46689">
    <property type="entry name" value="Homeodomain-like"/>
    <property type="match status" value="1"/>
</dbReference>
<organism evidence="4 5">
    <name type="scientific">Kineobactrum sediminis</name>
    <dbReference type="NCBI Taxonomy" id="1905677"/>
    <lineage>
        <taxon>Bacteria</taxon>
        <taxon>Pseudomonadati</taxon>
        <taxon>Pseudomonadota</taxon>
        <taxon>Gammaproteobacteria</taxon>
        <taxon>Cellvibrionales</taxon>
        <taxon>Halieaceae</taxon>
        <taxon>Kineobactrum</taxon>
    </lineage>
</organism>
<name>A0A2N5Y275_9GAMM</name>
<gene>
    <name evidence="4" type="ORF">CWI75_12105</name>
</gene>
<dbReference type="Gene3D" id="1.10.357.10">
    <property type="entry name" value="Tetracycline Repressor, domain 2"/>
    <property type="match status" value="1"/>
</dbReference>
<dbReference type="InterPro" id="IPR009057">
    <property type="entry name" value="Homeodomain-like_sf"/>
</dbReference>
<evidence type="ECO:0000313" key="4">
    <source>
        <dbReference type="EMBL" id="PLW82488.1"/>
    </source>
</evidence>
<dbReference type="AlphaFoldDB" id="A0A2N5Y275"/>
<accession>A0A2N5Y275</accession>
<protein>
    <recommendedName>
        <fullName evidence="3">HTH tetR-type domain-containing protein</fullName>
    </recommendedName>
</protein>
<reference evidence="5" key="1">
    <citation type="submission" date="2017-11" db="EMBL/GenBank/DDBJ databases">
        <title>The draft genome sequence of Chromatocurvus sp. F02.</title>
        <authorList>
            <person name="Du Z.-J."/>
            <person name="Chang Y.-Q."/>
        </authorList>
    </citation>
    <scope>NUCLEOTIDE SEQUENCE [LARGE SCALE GENOMIC DNA]</scope>
    <source>
        <strain evidence="5">F02</strain>
    </source>
</reference>
<proteinExistence type="predicted"/>
<sequence>MSKEKAEPTADGRRLRSERSRQIILDAMLALIEEGNLVPTAQQVADRAGVGIRSVFRHFSDMENLFAAADEQSREWYFSLFSGGDRRGTLKKRIRHAAERHANGYEAIWNTILSTQAQMWRYELLRKNYAHYQRGLRNDLDDWLPELKTLSRSSRDAVDAIASFEMWHRLREYQGLSKKQSVVIIVDLLTELVPAS</sequence>
<dbReference type="EMBL" id="PKLZ01000008">
    <property type="protein sequence ID" value="PLW82488.1"/>
    <property type="molecule type" value="Genomic_DNA"/>
</dbReference>
<dbReference type="OrthoDB" id="8911656at2"/>
<comment type="caution">
    <text evidence="4">The sequence shown here is derived from an EMBL/GenBank/DDBJ whole genome shotgun (WGS) entry which is preliminary data.</text>
</comment>
<dbReference type="InterPro" id="IPR001647">
    <property type="entry name" value="HTH_TetR"/>
</dbReference>
<evidence type="ECO:0000256" key="2">
    <source>
        <dbReference type="PROSITE-ProRule" id="PRU00335"/>
    </source>
</evidence>